<evidence type="ECO:0000313" key="14">
    <source>
        <dbReference type="EMBL" id="ODV72971.1"/>
    </source>
</evidence>
<evidence type="ECO:0000256" key="9">
    <source>
        <dbReference type="ARBA" id="ARBA00061403"/>
    </source>
</evidence>
<dbReference type="RefSeq" id="XP_020070010.1">
    <property type="nucleotide sequence ID" value="XM_020212187.1"/>
</dbReference>
<dbReference type="GO" id="GO:0003682">
    <property type="term" value="F:chromatin binding"/>
    <property type="evidence" value="ECO:0007669"/>
    <property type="project" value="InterPro"/>
</dbReference>
<dbReference type="CDD" id="cd04717">
    <property type="entry name" value="BAH_polybromo"/>
    <property type="match status" value="1"/>
</dbReference>
<dbReference type="Proteomes" id="UP000094389">
    <property type="component" value="Unassembled WGS sequence"/>
</dbReference>
<dbReference type="InterPro" id="IPR018359">
    <property type="entry name" value="Bromodomain_CS"/>
</dbReference>
<keyword evidence="8" id="KW-0539">Nucleus</keyword>
<dbReference type="SMART" id="SM00439">
    <property type="entry name" value="BAH"/>
    <property type="match status" value="1"/>
</dbReference>
<evidence type="ECO:0000256" key="5">
    <source>
        <dbReference type="ARBA" id="ARBA00023015"/>
    </source>
</evidence>
<organism evidence="14 15">
    <name type="scientific">Cyberlindnera jadinii (strain ATCC 18201 / CBS 1600 / BCRC 20928 / JCM 3617 / NBRC 0987 / NRRL Y-1542)</name>
    <name type="common">Torula yeast</name>
    <name type="synonym">Candida utilis</name>
    <dbReference type="NCBI Taxonomy" id="983966"/>
    <lineage>
        <taxon>Eukaryota</taxon>
        <taxon>Fungi</taxon>
        <taxon>Dikarya</taxon>
        <taxon>Ascomycota</taxon>
        <taxon>Saccharomycotina</taxon>
        <taxon>Saccharomycetes</taxon>
        <taxon>Phaffomycetales</taxon>
        <taxon>Phaffomycetaceae</taxon>
        <taxon>Cyberlindnera</taxon>
    </lineage>
</organism>
<evidence type="ECO:0000256" key="7">
    <source>
        <dbReference type="ARBA" id="ARBA00023163"/>
    </source>
</evidence>
<name>A0A1E4S0G7_CYBJN</name>
<comment type="subcellular location">
    <subcellularLocation>
        <location evidence="1">Nucleus</location>
    </subcellularLocation>
</comment>
<dbReference type="PANTHER" id="PTHR16062">
    <property type="entry name" value="SWI/SNF-RELATED"/>
    <property type="match status" value="1"/>
</dbReference>
<keyword evidence="6 10" id="KW-0103">Bromodomain</keyword>
<sequence>TKEQLTLTKRIRGLYQELFDLTDPESGEPIQYIFNVVPDKKHYPDYYTFIKAPTSFNSIKKRLNHYQSPNEFIKDLVQIVWNARTYNEKESFVCRYAQVLDDFIKNRVMPKFASAGYDVGYPDLSPIEEGSAGVLLPYNYGKERQSTPSPTPVMHQQTMRLITTTPRSVSRASVRSTPMHDEEYEEEEEVVKKRYTHKEQSFKRGRPPVIDKPYEQRIKNVLRNLRREKGVEGDSLTLLFERLPDPRDYPDYYKSITQPISLDEIKKKIKQRKYKEVEPFVQDMKLMIANAKYYNDESSTVYKNTLLLEKWFVRFLEAEMKKPDSDFISHDSLKLPLEQLELRGKLYKIGDWILINNPNDAQKPIVAQLFRIWQTQDGQRWINVCWYLRPEQTVHRVDRLFYDNEVFKSGQYRDHLADEILGKCYVAYFTRYQRGDPAIPYEGPLFICEYRYNDNDKNFNKIRTWRACLPDEIRDHEDPITPLPSLRRFKKIESPLKHLLPPNATPHMPIPEPIIGAPNAPPLHGAVYLRDVDPTDDLGQYASSRNCPKYIIRPNDP</sequence>
<protein>
    <submittedName>
        <fullName evidence="14">BAH-domain-containing protein</fullName>
    </submittedName>
</protein>
<dbReference type="InterPro" id="IPR001025">
    <property type="entry name" value="BAH_dom"/>
</dbReference>
<dbReference type="InterPro" id="IPR001487">
    <property type="entry name" value="Bromodomain"/>
</dbReference>
<dbReference type="GO" id="GO:0016586">
    <property type="term" value="C:RSC-type complex"/>
    <property type="evidence" value="ECO:0007669"/>
    <property type="project" value="InterPro"/>
</dbReference>
<feature type="compositionally biased region" description="Polar residues" evidence="11">
    <location>
        <begin position="165"/>
        <end position="176"/>
    </location>
</feature>
<comment type="similarity">
    <text evidence="9">Belongs to the RSC1 family.</text>
</comment>
<accession>A0A1E4S0G7</accession>
<evidence type="ECO:0000259" key="12">
    <source>
        <dbReference type="PROSITE" id="PS50014"/>
    </source>
</evidence>
<dbReference type="Pfam" id="PF00439">
    <property type="entry name" value="Bromodomain"/>
    <property type="match status" value="2"/>
</dbReference>
<evidence type="ECO:0000256" key="8">
    <source>
        <dbReference type="ARBA" id="ARBA00023242"/>
    </source>
</evidence>
<keyword evidence="5" id="KW-0805">Transcription regulation</keyword>
<dbReference type="EMBL" id="KV453932">
    <property type="protein sequence ID" value="ODV72971.1"/>
    <property type="molecule type" value="Genomic_DNA"/>
</dbReference>
<feature type="non-terminal residue" evidence="14">
    <location>
        <position position="1"/>
    </location>
</feature>
<feature type="non-terminal residue" evidence="14">
    <location>
        <position position="557"/>
    </location>
</feature>
<dbReference type="GO" id="GO:0006368">
    <property type="term" value="P:transcription elongation by RNA polymerase II"/>
    <property type="evidence" value="ECO:0007669"/>
    <property type="project" value="TreeGrafter"/>
</dbReference>
<evidence type="ECO:0000256" key="2">
    <source>
        <dbReference type="ARBA" id="ARBA00022553"/>
    </source>
</evidence>
<dbReference type="OMA" id="PPYWYLG"/>
<dbReference type="InterPro" id="IPR043151">
    <property type="entry name" value="BAH_sf"/>
</dbReference>
<dbReference type="GeneID" id="30986583"/>
<dbReference type="OrthoDB" id="1742084at2759"/>
<keyword evidence="7" id="KW-0804">Transcription</keyword>
<evidence type="ECO:0000313" key="15">
    <source>
        <dbReference type="Proteomes" id="UP000094389"/>
    </source>
</evidence>
<feature type="domain" description="Bromo" evidence="12">
    <location>
        <begin position="232"/>
        <end position="302"/>
    </location>
</feature>
<keyword evidence="4" id="KW-0156">Chromatin regulator</keyword>
<evidence type="ECO:0000256" key="3">
    <source>
        <dbReference type="ARBA" id="ARBA00022737"/>
    </source>
</evidence>
<proteinExistence type="inferred from homology"/>
<dbReference type="InterPro" id="IPR037382">
    <property type="entry name" value="Rsc/polybromo"/>
</dbReference>
<dbReference type="STRING" id="983966.A0A1E4S0G7"/>
<feature type="region of interest" description="Disordered" evidence="11">
    <location>
        <begin position="165"/>
        <end position="191"/>
    </location>
</feature>
<feature type="domain" description="Bromo" evidence="12">
    <location>
        <begin position="26"/>
        <end position="94"/>
    </location>
</feature>
<dbReference type="Gene3D" id="1.20.920.10">
    <property type="entry name" value="Bromodomain-like"/>
    <property type="match status" value="2"/>
</dbReference>
<dbReference type="PROSITE" id="PS00633">
    <property type="entry name" value="BROMODOMAIN_1"/>
    <property type="match status" value="1"/>
</dbReference>
<evidence type="ECO:0000256" key="4">
    <source>
        <dbReference type="ARBA" id="ARBA00022853"/>
    </source>
</evidence>
<dbReference type="Gene3D" id="2.30.30.490">
    <property type="match status" value="1"/>
</dbReference>
<dbReference type="GO" id="GO:0006338">
    <property type="term" value="P:chromatin remodeling"/>
    <property type="evidence" value="ECO:0007669"/>
    <property type="project" value="InterPro"/>
</dbReference>
<dbReference type="PROSITE" id="PS51038">
    <property type="entry name" value="BAH"/>
    <property type="match status" value="1"/>
</dbReference>
<dbReference type="InterPro" id="IPR036427">
    <property type="entry name" value="Bromodomain-like_sf"/>
</dbReference>
<dbReference type="PANTHER" id="PTHR16062:SF21">
    <property type="entry name" value="CHROMATIN STRUCTURE-REMODELING COMPLEX SUBUNIT RSC1-RELATED"/>
    <property type="match status" value="1"/>
</dbReference>
<evidence type="ECO:0000256" key="11">
    <source>
        <dbReference type="SAM" id="MobiDB-lite"/>
    </source>
</evidence>
<evidence type="ECO:0000256" key="1">
    <source>
        <dbReference type="ARBA" id="ARBA00004123"/>
    </source>
</evidence>
<gene>
    <name evidence="14" type="ORF">CYBJADRAFT_115390</name>
</gene>
<dbReference type="FunFam" id="2.30.30.490:FF:000016">
    <property type="entry name" value="RSC complex member"/>
    <property type="match status" value="1"/>
</dbReference>
<evidence type="ECO:0000256" key="6">
    <source>
        <dbReference type="ARBA" id="ARBA00023117"/>
    </source>
</evidence>
<dbReference type="PRINTS" id="PR00503">
    <property type="entry name" value="BROMODOMAIN"/>
</dbReference>
<feature type="domain" description="BAH" evidence="13">
    <location>
        <begin position="345"/>
        <end position="463"/>
    </location>
</feature>
<keyword evidence="2" id="KW-0597">Phosphoprotein</keyword>
<reference evidence="14 15" key="1">
    <citation type="journal article" date="2016" name="Proc. Natl. Acad. Sci. U.S.A.">
        <title>Comparative genomics of biotechnologically important yeasts.</title>
        <authorList>
            <person name="Riley R."/>
            <person name="Haridas S."/>
            <person name="Wolfe K.H."/>
            <person name="Lopes M.R."/>
            <person name="Hittinger C.T."/>
            <person name="Goeker M."/>
            <person name="Salamov A.A."/>
            <person name="Wisecaver J.H."/>
            <person name="Long T.M."/>
            <person name="Calvey C.H."/>
            <person name="Aerts A.L."/>
            <person name="Barry K.W."/>
            <person name="Choi C."/>
            <person name="Clum A."/>
            <person name="Coughlan A.Y."/>
            <person name="Deshpande S."/>
            <person name="Douglass A.P."/>
            <person name="Hanson S.J."/>
            <person name="Klenk H.-P."/>
            <person name="LaButti K.M."/>
            <person name="Lapidus A."/>
            <person name="Lindquist E.A."/>
            <person name="Lipzen A.M."/>
            <person name="Meier-Kolthoff J.P."/>
            <person name="Ohm R.A."/>
            <person name="Otillar R.P."/>
            <person name="Pangilinan J.L."/>
            <person name="Peng Y."/>
            <person name="Rokas A."/>
            <person name="Rosa C.A."/>
            <person name="Scheuner C."/>
            <person name="Sibirny A.A."/>
            <person name="Slot J.C."/>
            <person name="Stielow J.B."/>
            <person name="Sun H."/>
            <person name="Kurtzman C.P."/>
            <person name="Blackwell M."/>
            <person name="Grigoriev I.V."/>
            <person name="Jeffries T.W."/>
        </authorList>
    </citation>
    <scope>NUCLEOTIDE SEQUENCE [LARGE SCALE GENOMIC DNA]</scope>
    <source>
        <strain evidence="15">ATCC 18201 / CBS 1600 / BCRC 20928 / JCM 3617 / NBRC 0987 / NRRL Y-1542</strain>
    </source>
</reference>
<dbReference type="SMART" id="SM00297">
    <property type="entry name" value="BROMO"/>
    <property type="match status" value="2"/>
</dbReference>
<keyword evidence="3" id="KW-0677">Repeat</keyword>
<dbReference type="AlphaFoldDB" id="A0A1E4S0G7"/>
<dbReference type="SUPFAM" id="SSF47370">
    <property type="entry name" value="Bromodomain"/>
    <property type="match status" value="2"/>
</dbReference>
<dbReference type="Pfam" id="PF01426">
    <property type="entry name" value="BAH"/>
    <property type="match status" value="1"/>
</dbReference>
<dbReference type="PROSITE" id="PS50014">
    <property type="entry name" value="BROMODOMAIN_2"/>
    <property type="match status" value="2"/>
</dbReference>
<evidence type="ECO:0000259" key="13">
    <source>
        <dbReference type="PROSITE" id="PS51038"/>
    </source>
</evidence>
<evidence type="ECO:0000256" key="10">
    <source>
        <dbReference type="PROSITE-ProRule" id="PRU00035"/>
    </source>
</evidence>
<keyword evidence="15" id="KW-1185">Reference proteome</keyword>